<proteinExistence type="predicted"/>
<dbReference type="STRING" id="2340.JV46_14370"/>
<dbReference type="OrthoDB" id="3256397at2"/>
<evidence type="ECO:0000259" key="2">
    <source>
        <dbReference type="Pfam" id="PF26604"/>
    </source>
</evidence>
<dbReference type="Pfam" id="PF26604">
    <property type="entry name" value="CBU_0592"/>
    <property type="match status" value="1"/>
</dbReference>
<keyword evidence="1" id="KW-0812">Transmembrane</keyword>
<dbReference type="AlphaFoldDB" id="A0A0B0HF35"/>
<dbReference type="RefSeq" id="WP_043115794.1">
    <property type="nucleotide sequence ID" value="NZ_JRAA01000001.1"/>
</dbReference>
<evidence type="ECO:0000313" key="4">
    <source>
        <dbReference type="EMBL" id="OOY34700.1"/>
    </source>
</evidence>
<evidence type="ECO:0000313" key="5">
    <source>
        <dbReference type="Proteomes" id="UP000030856"/>
    </source>
</evidence>
<reference evidence="3 5" key="1">
    <citation type="journal article" date="2014" name="BMC Genomics">
        <title>The genome of the intracellular bacterium of the coastal bivalve, Solemya velum: a blueprint for thriving in and out of symbiosis.</title>
        <authorList>
            <person name="Dmytrenko O."/>
            <person name="Russell S.L."/>
            <person name="Loo W.T."/>
            <person name="Fontanez K.M."/>
            <person name="Liao L."/>
            <person name="Roeselers G."/>
            <person name="Sharma R."/>
            <person name="Stewart F.J."/>
            <person name="Newton I.L."/>
            <person name="Woyke T."/>
            <person name="Wu D."/>
            <person name="Lang J.M."/>
            <person name="Eisen J.A."/>
            <person name="Cavanaugh C.M."/>
        </authorList>
    </citation>
    <scope>NUCLEOTIDE SEQUENCE [LARGE SCALE GENOMIC DNA]</scope>
    <source>
        <strain evidence="3 5">WH</strain>
    </source>
</reference>
<dbReference type="Proteomes" id="UP000190962">
    <property type="component" value="Unassembled WGS sequence"/>
</dbReference>
<sequence>MNLELTDLIGWIGAAGLLSAYLFLSIGKLTAAMRRYHLLNLIGGIGLGINTFANHSYPATLVNLLWTAVAIYSLVMIYRKSAGKKST</sequence>
<feature type="transmembrane region" description="Helical" evidence="1">
    <location>
        <begin position="6"/>
        <end position="24"/>
    </location>
</feature>
<keyword evidence="5" id="KW-1185">Reference proteome</keyword>
<gene>
    <name evidence="4" type="ORF">BOV88_08840</name>
    <name evidence="3" type="ORF">JV46_14370</name>
</gene>
<dbReference type="EMBL" id="JRAA01000001">
    <property type="protein sequence ID" value="KHF26076.1"/>
    <property type="molecule type" value="Genomic_DNA"/>
</dbReference>
<name>A0A0B0HF35_SOVGS</name>
<organism evidence="3 5">
    <name type="scientific">Solemya velum gill symbiont</name>
    <dbReference type="NCBI Taxonomy" id="2340"/>
    <lineage>
        <taxon>Bacteria</taxon>
        <taxon>Pseudomonadati</taxon>
        <taxon>Pseudomonadota</taxon>
        <taxon>Gammaproteobacteria</taxon>
        <taxon>sulfur-oxidizing symbionts</taxon>
    </lineage>
</organism>
<evidence type="ECO:0000313" key="3">
    <source>
        <dbReference type="EMBL" id="KHF26076.1"/>
    </source>
</evidence>
<reference evidence="4 6" key="2">
    <citation type="submission" date="2016-11" db="EMBL/GenBank/DDBJ databases">
        <title>Mixed transmission modes and dynamic genome evolution in an obligate animal-bacterial symbiosis.</title>
        <authorList>
            <person name="Russell S.L."/>
            <person name="Corbett-Detig R.B."/>
            <person name="Cavanaugh C.M."/>
        </authorList>
    </citation>
    <scope>NUCLEOTIDE SEQUENCE [LARGE SCALE GENOMIC DNA]</scope>
    <source>
        <strain evidence="4">MA-KB16</strain>
    </source>
</reference>
<accession>A0A0B0HF35</accession>
<dbReference type="InterPro" id="IPR058058">
    <property type="entry name" value="CBU_0592-like"/>
</dbReference>
<evidence type="ECO:0000313" key="6">
    <source>
        <dbReference type="Proteomes" id="UP000190962"/>
    </source>
</evidence>
<dbReference type="Proteomes" id="UP000030856">
    <property type="component" value="Unassembled WGS sequence"/>
</dbReference>
<feature type="domain" description="CBU-0592-like" evidence="2">
    <location>
        <begin position="7"/>
        <end position="80"/>
    </location>
</feature>
<keyword evidence="1" id="KW-0472">Membrane</keyword>
<dbReference type="GeneID" id="86992131"/>
<feature type="transmembrane region" description="Helical" evidence="1">
    <location>
        <begin position="36"/>
        <end position="53"/>
    </location>
</feature>
<keyword evidence="1" id="KW-1133">Transmembrane helix</keyword>
<protein>
    <recommendedName>
        <fullName evidence="2">CBU-0592-like domain-containing protein</fullName>
    </recommendedName>
</protein>
<evidence type="ECO:0000256" key="1">
    <source>
        <dbReference type="SAM" id="Phobius"/>
    </source>
</evidence>
<dbReference type="NCBIfam" id="NF047864">
    <property type="entry name" value="CBU_0592_membra"/>
    <property type="match status" value="1"/>
</dbReference>
<dbReference type="EMBL" id="MPNX01000012">
    <property type="protein sequence ID" value="OOY34700.1"/>
    <property type="molecule type" value="Genomic_DNA"/>
</dbReference>
<comment type="caution">
    <text evidence="3">The sequence shown here is derived from an EMBL/GenBank/DDBJ whole genome shotgun (WGS) entry which is preliminary data.</text>
</comment>
<feature type="transmembrane region" description="Helical" evidence="1">
    <location>
        <begin position="59"/>
        <end position="78"/>
    </location>
</feature>